<reference evidence="3" key="1">
    <citation type="journal article" date="2023" name="bioRxiv">
        <title>Complete genome of the Medicago anthracnose fungus, Colletotrichum destructivum, reveals a mini-chromosome-like region within a core chromosome.</title>
        <authorList>
            <person name="Lapalu N."/>
            <person name="Simon A."/>
            <person name="Lu A."/>
            <person name="Plaumann P.-L."/>
            <person name="Amselem J."/>
            <person name="Pigne S."/>
            <person name="Auger A."/>
            <person name="Koch C."/>
            <person name="Dallery J.-F."/>
            <person name="O'Connell R.J."/>
        </authorList>
    </citation>
    <scope>NUCLEOTIDE SEQUENCE [LARGE SCALE GENOMIC DNA]</scope>
    <source>
        <strain evidence="3">CBS 520.97</strain>
    </source>
</reference>
<evidence type="ECO:0000256" key="1">
    <source>
        <dbReference type="SAM" id="MobiDB-lite"/>
    </source>
</evidence>
<evidence type="ECO:0008006" key="4">
    <source>
        <dbReference type="Google" id="ProtNLM"/>
    </source>
</evidence>
<keyword evidence="3" id="KW-1185">Reference proteome</keyword>
<dbReference type="RefSeq" id="XP_062775467.1">
    <property type="nucleotide sequence ID" value="XM_062919416.1"/>
</dbReference>
<dbReference type="EMBL" id="CP137306">
    <property type="protein sequence ID" value="WQF78243.1"/>
    <property type="molecule type" value="Genomic_DNA"/>
</dbReference>
<proteinExistence type="predicted"/>
<organism evidence="2 3">
    <name type="scientific">Colletotrichum destructivum</name>
    <dbReference type="NCBI Taxonomy" id="34406"/>
    <lineage>
        <taxon>Eukaryota</taxon>
        <taxon>Fungi</taxon>
        <taxon>Dikarya</taxon>
        <taxon>Ascomycota</taxon>
        <taxon>Pezizomycotina</taxon>
        <taxon>Sordariomycetes</taxon>
        <taxon>Hypocreomycetidae</taxon>
        <taxon>Glomerellales</taxon>
        <taxon>Glomerellaceae</taxon>
        <taxon>Colletotrichum</taxon>
        <taxon>Colletotrichum destructivum species complex</taxon>
    </lineage>
</organism>
<dbReference type="AlphaFoldDB" id="A0AAX4I4D2"/>
<protein>
    <recommendedName>
        <fullName evidence="4">Secreted protein</fullName>
    </recommendedName>
</protein>
<feature type="region of interest" description="Disordered" evidence="1">
    <location>
        <begin position="96"/>
        <end position="125"/>
    </location>
</feature>
<name>A0AAX4I4D2_9PEZI</name>
<feature type="compositionally biased region" description="Basic and acidic residues" evidence="1">
    <location>
        <begin position="112"/>
        <end position="125"/>
    </location>
</feature>
<dbReference type="KEGG" id="cdet:87939760"/>
<accession>A0AAX4I4D2</accession>
<gene>
    <name evidence="2" type="ORF">CDEST_03257</name>
</gene>
<evidence type="ECO:0000313" key="3">
    <source>
        <dbReference type="Proteomes" id="UP001322277"/>
    </source>
</evidence>
<dbReference type="Proteomes" id="UP001322277">
    <property type="component" value="Chromosome 2"/>
</dbReference>
<evidence type="ECO:0000313" key="2">
    <source>
        <dbReference type="EMBL" id="WQF78243.1"/>
    </source>
</evidence>
<dbReference type="GeneID" id="87939760"/>
<sequence length="158" mass="17865">MDRRWFACLSAIGWCTSLPRPSGNMIFEAMRNDQNQKRGGLLIERSVNQSLPKKMGSTRVDRRLPWIKLGSEEATEARWTNARSLPFYVGVPRKGGERTDSGVYSAFPDGTGVKREGATQGEEESKFARDRLSYMTCSSLFRPQKHEGDGFCLRILVQ</sequence>